<dbReference type="PANTHER" id="PTHR30221:SF20">
    <property type="entry name" value="SMALL-CONDUCTANCE MECHANOSENSITIVE CHANNEL"/>
    <property type="match status" value="1"/>
</dbReference>
<feature type="transmembrane region" description="Helical" evidence="8">
    <location>
        <begin position="163"/>
        <end position="183"/>
    </location>
</feature>
<dbReference type="InterPro" id="IPR049142">
    <property type="entry name" value="MS_channel_1st"/>
</dbReference>
<evidence type="ECO:0008006" key="14">
    <source>
        <dbReference type="Google" id="ProtNLM"/>
    </source>
</evidence>
<evidence type="ECO:0000256" key="7">
    <source>
        <dbReference type="SAM" id="MobiDB-lite"/>
    </source>
</evidence>
<feature type="transmembrane region" description="Helical" evidence="8">
    <location>
        <begin position="95"/>
        <end position="115"/>
    </location>
</feature>
<feature type="region of interest" description="Disordered" evidence="7">
    <location>
        <begin position="342"/>
        <end position="400"/>
    </location>
</feature>
<dbReference type="EMBL" id="BAABKX010000001">
    <property type="protein sequence ID" value="GAA5041048.1"/>
    <property type="molecule type" value="Genomic_DNA"/>
</dbReference>
<feature type="transmembrane region" description="Helical" evidence="8">
    <location>
        <begin position="51"/>
        <end position="75"/>
    </location>
</feature>
<evidence type="ECO:0000256" key="2">
    <source>
        <dbReference type="ARBA" id="ARBA00008017"/>
    </source>
</evidence>
<evidence type="ECO:0000256" key="4">
    <source>
        <dbReference type="ARBA" id="ARBA00022692"/>
    </source>
</evidence>
<evidence type="ECO:0000259" key="9">
    <source>
        <dbReference type="Pfam" id="PF00924"/>
    </source>
</evidence>
<gene>
    <name evidence="12" type="ORF">GCM10025751_02640</name>
</gene>
<dbReference type="PANTHER" id="PTHR30221">
    <property type="entry name" value="SMALL-CONDUCTANCE MECHANOSENSITIVE CHANNEL"/>
    <property type="match status" value="1"/>
</dbReference>
<comment type="similarity">
    <text evidence="2">Belongs to the MscS (TC 1.A.23) family.</text>
</comment>
<evidence type="ECO:0000259" key="10">
    <source>
        <dbReference type="Pfam" id="PF21082"/>
    </source>
</evidence>
<keyword evidence="3" id="KW-1003">Cell membrane</keyword>
<sequence>MAQNLYRQFQNFSILDIRVFISAFIALSVLAVLLLAWRARPQLQERMPVSLANVIVVGGVSVYLLLAVTTLAFLWEIVTTDLIVPGERDLEAKQAINVSLTVVTLAAAYVAAGIIKQAIGRMTQQRDTFSQHQTQMMIRVSQVSVYVVAFAAVLGFWNVDLTGLLVGAGFLGIVVGMAARQTLGSLLAGFMLMFSRPFEIGDWVEVEENEGIVTDISIVNTRIQTFDGEFVMIPNEVVGGSTITNRSQKGRLRLEVDVGVDYETDVDRAAELAEEAMDDVENALTVPSPQVVTKEFGDSAITLGLRFWIDKPSARRKWRARTRVMGAVKEVFDSEGIKIPYPQRELSGRQETGGFQIARKQQRELGPTADGGEDTGRRFGDGGDGDETNDDDESDGGDEG</sequence>
<keyword evidence="13" id="KW-1185">Reference proteome</keyword>
<evidence type="ECO:0000256" key="3">
    <source>
        <dbReference type="ARBA" id="ARBA00022475"/>
    </source>
</evidence>
<dbReference type="Gene3D" id="2.30.30.60">
    <property type="match status" value="1"/>
</dbReference>
<feature type="domain" description="Mechanosensitive ion channel transmembrane helices 2/3" evidence="11">
    <location>
        <begin position="143"/>
        <end position="179"/>
    </location>
</feature>
<dbReference type="Pfam" id="PF21082">
    <property type="entry name" value="MS_channel_3rd"/>
    <property type="match status" value="1"/>
</dbReference>
<dbReference type="Proteomes" id="UP001501729">
    <property type="component" value="Unassembled WGS sequence"/>
</dbReference>
<organism evidence="12 13">
    <name type="scientific">Haladaptatus pallidirubidus</name>
    <dbReference type="NCBI Taxonomy" id="1008152"/>
    <lineage>
        <taxon>Archaea</taxon>
        <taxon>Methanobacteriati</taxon>
        <taxon>Methanobacteriota</taxon>
        <taxon>Stenosarchaea group</taxon>
        <taxon>Halobacteria</taxon>
        <taxon>Halobacteriales</taxon>
        <taxon>Haladaptataceae</taxon>
        <taxon>Haladaptatus</taxon>
    </lineage>
</organism>
<dbReference type="InterPro" id="IPR010920">
    <property type="entry name" value="LSM_dom_sf"/>
</dbReference>
<feature type="transmembrane region" description="Helical" evidence="8">
    <location>
        <begin position="136"/>
        <end position="157"/>
    </location>
</feature>
<comment type="subcellular location">
    <subcellularLocation>
        <location evidence="1">Cell membrane</location>
        <topology evidence="1">Multi-pass membrane protein</topology>
    </subcellularLocation>
</comment>
<dbReference type="InterPro" id="IPR023408">
    <property type="entry name" value="MscS_beta-dom_sf"/>
</dbReference>
<dbReference type="SUPFAM" id="SSF50182">
    <property type="entry name" value="Sm-like ribonucleoproteins"/>
    <property type="match status" value="1"/>
</dbReference>
<evidence type="ECO:0000313" key="13">
    <source>
        <dbReference type="Proteomes" id="UP001501729"/>
    </source>
</evidence>
<evidence type="ECO:0000256" key="6">
    <source>
        <dbReference type="ARBA" id="ARBA00023136"/>
    </source>
</evidence>
<evidence type="ECO:0000313" key="12">
    <source>
        <dbReference type="EMBL" id="GAA5041048.1"/>
    </source>
</evidence>
<dbReference type="Gene3D" id="3.30.70.100">
    <property type="match status" value="1"/>
</dbReference>
<dbReference type="Pfam" id="PF00924">
    <property type="entry name" value="MS_channel_2nd"/>
    <property type="match status" value="1"/>
</dbReference>
<evidence type="ECO:0000256" key="8">
    <source>
        <dbReference type="SAM" id="Phobius"/>
    </source>
</evidence>
<proteinExistence type="inferred from homology"/>
<dbReference type="GO" id="GO:0005886">
    <property type="term" value="C:plasma membrane"/>
    <property type="evidence" value="ECO:0007669"/>
    <property type="project" value="UniProtKB-SubCell"/>
</dbReference>
<reference evidence="12 13" key="1">
    <citation type="journal article" date="2019" name="Int. J. Syst. Evol. Microbiol.">
        <title>The Global Catalogue of Microorganisms (GCM) 10K type strain sequencing project: providing services to taxonomists for standard genome sequencing and annotation.</title>
        <authorList>
            <consortium name="The Broad Institute Genomics Platform"/>
            <consortium name="The Broad Institute Genome Sequencing Center for Infectious Disease"/>
            <person name="Wu L."/>
            <person name="Ma J."/>
        </authorList>
    </citation>
    <scope>NUCLEOTIDE SEQUENCE [LARGE SCALE GENOMIC DNA]</scope>
    <source>
        <strain evidence="12 13">JCM 17504</strain>
    </source>
</reference>
<dbReference type="GO" id="GO:0008381">
    <property type="term" value="F:mechanosensitive monoatomic ion channel activity"/>
    <property type="evidence" value="ECO:0007669"/>
    <property type="project" value="InterPro"/>
</dbReference>
<feature type="compositionally biased region" description="Acidic residues" evidence="7">
    <location>
        <begin position="383"/>
        <end position="400"/>
    </location>
</feature>
<feature type="transmembrane region" description="Helical" evidence="8">
    <location>
        <begin position="20"/>
        <end position="39"/>
    </location>
</feature>
<feature type="domain" description="Mechanosensitive ion channel MscS" evidence="9">
    <location>
        <begin position="183"/>
        <end position="247"/>
    </location>
</feature>
<dbReference type="GeneID" id="68614960"/>
<evidence type="ECO:0000256" key="1">
    <source>
        <dbReference type="ARBA" id="ARBA00004651"/>
    </source>
</evidence>
<name>A0AAV3UB70_9EURY</name>
<dbReference type="Gene3D" id="1.10.287.1260">
    <property type="match status" value="1"/>
</dbReference>
<protein>
    <recommendedName>
        <fullName evidence="14">Small-conductance mechanosensitive channel</fullName>
    </recommendedName>
</protein>
<dbReference type="Pfam" id="PF21088">
    <property type="entry name" value="MS_channel_1st"/>
    <property type="match status" value="1"/>
</dbReference>
<keyword evidence="6 8" id="KW-0472">Membrane</keyword>
<dbReference type="InterPro" id="IPR011066">
    <property type="entry name" value="MscS_channel_C_sf"/>
</dbReference>
<keyword evidence="4 8" id="KW-0812">Transmembrane</keyword>
<accession>A0AAV3UB70</accession>
<dbReference type="RefSeq" id="WP_227774977.1">
    <property type="nucleotide sequence ID" value="NZ_BAABKX010000001.1"/>
</dbReference>
<comment type="caution">
    <text evidence="12">The sequence shown here is derived from an EMBL/GenBank/DDBJ whole genome shotgun (WGS) entry which is preliminary data.</text>
</comment>
<dbReference type="InterPro" id="IPR006685">
    <property type="entry name" value="MscS_channel_2nd"/>
</dbReference>
<dbReference type="InterPro" id="IPR011014">
    <property type="entry name" value="MscS_channel_TM-2"/>
</dbReference>
<dbReference type="AlphaFoldDB" id="A0AAV3UB70"/>
<feature type="domain" description="Mechanosensitive ion channel MscS C-terminal" evidence="10">
    <location>
        <begin position="255"/>
        <end position="339"/>
    </location>
</feature>
<evidence type="ECO:0000259" key="11">
    <source>
        <dbReference type="Pfam" id="PF21088"/>
    </source>
</evidence>
<keyword evidence="5 8" id="KW-1133">Transmembrane helix</keyword>
<dbReference type="InterPro" id="IPR045275">
    <property type="entry name" value="MscS_archaea/bacteria_type"/>
</dbReference>
<dbReference type="SUPFAM" id="SSF82689">
    <property type="entry name" value="Mechanosensitive channel protein MscS (YggB), C-terminal domain"/>
    <property type="match status" value="1"/>
</dbReference>
<dbReference type="SUPFAM" id="SSF82861">
    <property type="entry name" value="Mechanosensitive channel protein MscS (YggB), transmembrane region"/>
    <property type="match status" value="1"/>
</dbReference>
<evidence type="ECO:0000256" key="5">
    <source>
        <dbReference type="ARBA" id="ARBA00022989"/>
    </source>
</evidence>
<dbReference type="InterPro" id="IPR049278">
    <property type="entry name" value="MS_channel_C"/>
</dbReference>